<evidence type="ECO:0000313" key="2">
    <source>
        <dbReference type="EMBL" id="KAF9583042.1"/>
    </source>
</evidence>
<feature type="region of interest" description="Disordered" evidence="1">
    <location>
        <begin position="72"/>
        <end position="113"/>
    </location>
</feature>
<dbReference type="Proteomes" id="UP000780801">
    <property type="component" value="Unassembled WGS sequence"/>
</dbReference>
<dbReference type="InterPro" id="IPR036115">
    <property type="entry name" value="GCM_dom_sf"/>
</dbReference>
<dbReference type="EMBL" id="JAABOA010000832">
    <property type="protein sequence ID" value="KAF9583042.1"/>
    <property type="molecule type" value="Genomic_DNA"/>
</dbReference>
<name>A0A9P6FWK0_9FUNG</name>
<organism evidence="2 3">
    <name type="scientific">Lunasporangiospora selenospora</name>
    <dbReference type="NCBI Taxonomy" id="979761"/>
    <lineage>
        <taxon>Eukaryota</taxon>
        <taxon>Fungi</taxon>
        <taxon>Fungi incertae sedis</taxon>
        <taxon>Mucoromycota</taxon>
        <taxon>Mortierellomycotina</taxon>
        <taxon>Mortierellomycetes</taxon>
        <taxon>Mortierellales</taxon>
        <taxon>Mortierellaceae</taxon>
        <taxon>Lunasporangiospora</taxon>
    </lineage>
</organism>
<comment type="caution">
    <text evidence="2">The sequence shown here is derived from an EMBL/GenBank/DDBJ whole genome shotgun (WGS) entry which is preliminary data.</text>
</comment>
<evidence type="ECO:0000256" key="1">
    <source>
        <dbReference type="SAM" id="MobiDB-lite"/>
    </source>
</evidence>
<sequence>MALSITLTVNNADPDTIDKILSVIRTHVADQGSEQLDDNNQRIDFSYDGAKEQSKDTVKETVDCDDNQISIWTPLDHNTEPQPASGASSTIELKQDQDPTPSSITSSAEFPNGTHTWTMEVEEGVKPYLARSVGWAMGVYGKNKSNTTETYFKYCLGIYQCPHCQFTEKPRVPTAKKSKYAPPLPPRSSCILHDCELRHIPCDALLKIRHRGQVLSFEHKGFHNHARPSTFRPDLASMNKFEEIVKIAGEVAQLVGTATRPSITEIHPSFLNLDRTAYHRRNILRQSAVSLPIGALAAFEEGVGEKVIRSSSLEVEDGHISL</sequence>
<reference evidence="2" key="1">
    <citation type="journal article" date="2020" name="Fungal Divers.">
        <title>Resolving the Mortierellaceae phylogeny through synthesis of multi-gene phylogenetics and phylogenomics.</title>
        <authorList>
            <person name="Vandepol N."/>
            <person name="Liber J."/>
            <person name="Desiro A."/>
            <person name="Na H."/>
            <person name="Kennedy M."/>
            <person name="Barry K."/>
            <person name="Grigoriev I.V."/>
            <person name="Miller A.N."/>
            <person name="O'Donnell K."/>
            <person name="Stajich J.E."/>
            <person name="Bonito G."/>
        </authorList>
    </citation>
    <scope>NUCLEOTIDE SEQUENCE</scope>
    <source>
        <strain evidence="2">KOD1015</strain>
    </source>
</reference>
<accession>A0A9P6FWK0</accession>
<dbReference type="SUPFAM" id="SSF90073">
    <property type="entry name" value="GCM domain"/>
    <property type="match status" value="1"/>
</dbReference>
<proteinExistence type="predicted"/>
<feature type="compositionally biased region" description="Polar residues" evidence="1">
    <location>
        <begin position="80"/>
        <end position="113"/>
    </location>
</feature>
<dbReference type="GO" id="GO:0006355">
    <property type="term" value="P:regulation of DNA-templated transcription"/>
    <property type="evidence" value="ECO:0007669"/>
    <property type="project" value="InterPro"/>
</dbReference>
<protein>
    <submittedName>
        <fullName evidence="2">Uncharacterized protein</fullName>
    </submittedName>
</protein>
<dbReference type="GO" id="GO:0003677">
    <property type="term" value="F:DNA binding"/>
    <property type="evidence" value="ECO:0007669"/>
    <property type="project" value="InterPro"/>
</dbReference>
<dbReference type="AlphaFoldDB" id="A0A9P6FWK0"/>
<dbReference type="OrthoDB" id="2445046at2759"/>
<keyword evidence="3" id="KW-1185">Reference proteome</keyword>
<gene>
    <name evidence="2" type="ORF">BGW38_010372</name>
</gene>
<evidence type="ECO:0000313" key="3">
    <source>
        <dbReference type="Proteomes" id="UP000780801"/>
    </source>
</evidence>